<dbReference type="InterPro" id="IPR017871">
    <property type="entry name" value="ABC_transporter-like_CS"/>
</dbReference>
<evidence type="ECO:0000259" key="18">
    <source>
        <dbReference type="PROSITE" id="PS50893"/>
    </source>
</evidence>
<keyword evidence="12" id="KW-0472">Membrane</keyword>
<dbReference type="PANTHER" id="PTHR43776:SF15">
    <property type="entry name" value="GLUTATHIONE IMPORT ATP-BINDING PROTEIN GSIA"/>
    <property type="match status" value="1"/>
</dbReference>
<dbReference type="InterPro" id="IPR003593">
    <property type="entry name" value="AAA+_ATPase"/>
</dbReference>
<evidence type="ECO:0000256" key="7">
    <source>
        <dbReference type="ARBA" id="ARBA00022737"/>
    </source>
</evidence>
<keyword evidence="4" id="KW-0813">Transport</keyword>
<evidence type="ECO:0000256" key="15">
    <source>
        <dbReference type="ARBA" id="ARBA00039050"/>
    </source>
</evidence>
<protein>
    <recommendedName>
        <fullName evidence="16">Glutathione import ATP-binding protein GsiA</fullName>
        <ecNumber evidence="15">7.4.2.10</ecNumber>
    </recommendedName>
</protein>
<dbReference type="InterPro" id="IPR013563">
    <property type="entry name" value="Oligopep_ABC_C"/>
</dbReference>
<comment type="function">
    <text evidence="13">Part of the ABC transporter complex GsiABCD involved in glutathione import. Responsible for energy coupling to the transport system.</text>
</comment>
<dbReference type="PANTHER" id="PTHR43776">
    <property type="entry name" value="TRANSPORT ATP-BINDING PROTEIN"/>
    <property type="match status" value="1"/>
</dbReference>
<dbReference type="EC" id="7.4.2.10" evidence="15"/>
<comment type="similarity">
    <text evidence="14">Belongs to the ABC transporter superfamily. Glutathione importer (TC 3.A.1.5.11) family.</text>
</comment>
<keyword evidence="11" id="KW-1278">Translocase</keyword>
<dbReference type="Pfam" id="PF08352">
    <property type="entry name" value="oligo_HPY"/>
    <property type="match status" value="2"/>
</dbReference>
<evidence type="ECO:0000256" key="2">
    <source>
        <dbReference type="ARBA" id="ARBA00004533"/>
    </source>
</evidence>
<name>A0ABN9IJK4_9RALS</name>
<comment type="subcellular location">
    <subcellularLocation>
        <location evidence="2">Cell inner membrane</location>
    </subcellularLocation>
    <subcellularLocation>
        <location evidence="1">Membrane</location>
        <topology evidence="1">Peripheral membrane protein</topology>
    </subcellularLocation>
</comment>
<comment type="subunit">
    <text evidence="3">The complex is composed of two ATP-binding proteins (GsiA), two transmembrane proteins (GsiC and GsiD) and a solute-binding protein (GsiB).</text>
</comment>
<keyword evidence="7" id="KW-0677">Repeat</keyword>
<reference evidence="19 20" key="1">
    <citation type="submission" date="2023-07" db="EMBL/GenBank/DDBJ databases">
        <authorList>
            <person name="Peeters C."/>
        </authorList>
    </citation>
    <scope>NUCLEOTIDE SEQUENCE [LARGE SCALE GENOMIC DNA]</scope>
    <source>
        <strain evidence="19 20">LMG 7141</strain>
    </source>
</reference>
<comment type="catalytic activity">
    <reaction evidence="17">
        <text>glutathione(out) + ATP + H2O = glutathione(in) + ADP + phosphate + H(+)</text>
        <dbReference type="Rhea" id="RHEA:29791"/>
        <dbReference type="ChEBI" id="CHEBI:15377"/>
        <dbReference type="ChEBI" id="CHEBI:15378"/>
        <dbReference type="ChEBI" id="CHEBI:30616"/>
        <dbReference type="ChEBI" id="CHEBI:43474"/>
        <dbReference type="ChEBI" id="CHEBI:57925"/>
        <dbReference type="ChEBI" id="CHEBI:456216"/>
        <dbReference type="EC" id="7.4.2.10"/>
    </reaction>
</comment>
<evidence type="ECO:0000256" key="3">
    <source>
        <dbReference type="ARBA" id="ARBA00011469"/>
    </source>
</evidence>
<dbReference type="Proteomes" id="UP001189616">
    <property type="component" value="Unassembled WGS sequence"/>
</dbReference>
<sequence length="629" mass="68462">MTATKQPSASSVIAMPDQRVVQVQDLSVRFATSERVVDAVRNLSFHVDRGETLAVVGESGSGKSVTSLALMRLVEHGGGKIIGGQMHLRRRNGEVLDLASASPAAMRGVRGADIAMIFQEPMTSLNPVFTVGEQIAESIRLHQGKTHSQAKAEALRMLELVRIPEARNVLGRYPHQLSGGMRQRVMIAMALSCKPSLLIADEPTTALDVTIQAEILQLIRALQQELHMAVVFITHDMGVVAEVADRVLVMYKGDRVEEGPSATVFAQPAHPYTRALLSAVPRLGSMQGTDGPARFPLLRVDGTAAAVDTTPQPAASHDVQPILRVRDLVTRFDVPTGIFGRVTRRVHAVEQVSFDLYPGETLALVGESGCGKSTTGRSLLRLVDSQSGSIEFAGQNIGELKGPALQTLRRNIQFIFQDPFASLDPRVPVGYSIMEPLLVHKVASGKEAQQRVEWLLDKVGLQAAHASRYPHEFSGGQRQRICIARALALNPKVVIADESVSALDVSIQAQIVNLMLDLQKEFGVAFLFISHDMAVVERISHRVAVMYLGQIVEIGPRRAIFENPQHAYTKKLMSAVPIADPARRHLKRELSTHEIPSPIRAVGDLPVVQPLVQVAPDHFVARHSIGGAY</sequence>
<evidence type="ECO:0000313" key="20">
    <source>
        <dbReference type="Proteomes" id="UP001189616"/>
    </source>
</evidence>
<keyword evidence="10 19" id="KW-0067">ATP-binding</keyword>
<dbReference type="PROSITE" id="PS50893">
    <property type="entry name" value="ABC_TRANSPORTER_2"/>
    <property type="match status" value="2"/>
</dbReference>
<dbReference type="NCBIfam" id="NF007739">
    <property type="entry name" value="PRK10419.1"/>
    <property type="match status" value="2"/>
</dbReference>
<dbReference type="InterPro" id="IPR027417">
    <property type="entry name" value="P-loop_NTPase"/>
</dbReference>
<evidence type="ECO:0000256" key="10">
    <source>
        <dbReference type="ARBA" id="ARBA00022840"/>
    </source>
</evidence>
<dbReference type="Pfam" id="PF00005">
    <property type="entry name" value="ABC_tran"/>
    <property type="match status" value="2"/>
</dbReference>
<evidence type="ECO:0000256" key="16">
    <source>
        <dbReference type="ARBA" id="ARBA00041187"/>
    </source>
</evidence>
<dbReference type="SUPFAM" id="SSF52540">
    <property type="entry name" value="P-loop containing nucleoside triphosphate hydrolases"/>
    <property type="match status" value="2"/>
</dbReference>
<evidence type="ECO:0000256" key="1">
    <source>
        <dbReference type="ARBA" id="ARBA00004170"/>
    </source>
</evidence>
<evidence type="ECO:0000256" key="13">
    <source>
        <dbReference type="ARBA" id="ARBA00037530"/>
    </source>
</evidence>
<accession>A0ABN9IJK4</accession>
<keyword evidence="20" id="KW-1185">Reference proteome</keyword>
<dbReference type="CDD" id="cd03257">
    <property type="entry name" value="ABC_NikE_OppD_transporters"/>
    <property type="match status" value="2"/>
</dbReference>
<gene>
    <name evidence="19" type="primary">gsiA</name>
    <name evidence="19" type="ORF">LMG7141_01130</name>
</gene>
<evidence type="ECO:0000313" key="19">
    <source>
        <dbReference type="EMBL" id="CAJ0781302.1"/>
    </source>
</evidence>
<evidence type="ECO:0000256" key="8">
    <source>
        <dbReference type="ARBA" id="ARBA00022741"/>
    </source>
</evidence>
<evidence type="ECO:0000256" key="5">
    <source>
        <dbReference type="ARBA" id="ARBA00022475"/>
    </source>
</evidence>
<dbReference type="SMART" id="SM00382">
    <property type="entry name" value="AAA"/>
    <property type="match status" value="2"/>
</dbReference>
<evidence type="ECO:0000256" key="14">
    <source>
        <dbReference type="ARBA" id="ARBA00038416"/>
    </source>
</evidence>
<dbReference type="EMBL" id="CATYWO010000001">
    <property type="protein sequence ID" value="CAJ0781302.1"/>
    <property type="molecule type" value="Genomic_DNA"/>
</dbReference>
<feature type="domain" description="ABC transporter" evidence="18">
    <location>
        <begin position="323"/>
        <end position="573"/>
    </location>
</feature>
<dbReference type="NCBIfam" id="NF008453">
    <property type="entry name" value="PRK11308.1"/>
    <property type="match status" value="2"/>
</dbReference>
<evidence type="ECO:0000256" key="11">
    <source>
        <dbReference type="ARBA" id="ARBA00022967"/>
    </source>
</evidence>
<keyword evidence="6" id="KW-0997">Cell inner membrane</keyword>
<evidence type="ECO:0000256" key="4">
    <source>
        <dbReference type="ARBA" id="ARBA00022448"/>
    </source>
</evidence>
<evidence type="ECO:0000256" key="17">
    <source>
        <dbReference type="ARBA" id="ARBA00047640"/>
    </source>
</evidence>
<evidence type="ECO:0000256" key="9">
    <source>
        <dbReference type="ARBA" id="ARBA00022801"/>
    </source>
</evidence>
<proteinExistence type="inferred from homology"/>
<evidence type="ECO:0000256" key="12">
    <source>
        <dbReference type="ARBA" id="ARBA00023136"/>
    </source>
</evidence>
<keyword evidence="8" id="KW-0547">Nucleotide-binding</keyword>
<dbReference type="InterPro" id="IPR003439">
    <property type="entry name" value="ABC_transporter-like_ATP-bd"/>
</dbReference>
<dbReference type="InterPro" id="IPR050319">
    <property type="entry name" value="ABC_transp_ATP-bind"/>
</dbReference>
<keyword evidence="9" id="KW-0378">Hydrolase</keyword>
<evidence type="ECO:0000256" key="6">
    <source>
        <dbReference type="ARBA" id="ARBA00022519"/>
    </source>
</evidence>
<organism evidence="19 20">
    <name type="scientific">Ralstonia condita</name>
    <dbReference type="NCBI Taxonomy" id="3058600"/>
    <lineage>
        <taxon>Bacteria</taxon>
        <taxon>Pseudomonadati</taxon>
        <taxon>Pseudomonadota</taxon>
        <taxon>Betaproteobacteria</taxon>
        <taxon>Burkholderiales</taxon>
        <taxon>Burkholderiaceae</taxon>
        <taxon>Ralstonia</taxon>
    </lineage>
</organism>
<dbReference type="PROSITE" id="PS00211">
    <property type="entry name" value="ABC_TRANSPORTER_1"/>
    <property type="match status" value="2"/>
</dbReference>
<dbReference type="GO" id="GO:0005524">
    <property type="term" value="F:ATP binding"/>
    <property type="evidence" value="ECO:0007669"/>
    <property type="project" value="UniProtKB-KW"/>
</dbReference>
<keyword evidence="5" id="KW-1003">Cell membrane</keyword>
<feature type="domain" description="ABC transporter" evidence="18">
    <location>
        <begin position="21"/>
        <end position="277"/>
    </location>
</feature>
<dbReference type="Gene3D" id="3.40.50.300">
    <property type="entry name" value="P-loop containing nucleotide triphosphate hydrolases"/>
    <property type="match status" value="2"/>
</dbReference>
<comment type="caution">
    <text evidence="19">The sequence shown here is derived from an EMBL/GenBank/DDBJ whole genome shotgun (WGS) entry which is preliminary data.</text>
</comment>